<gene>
    <name evidence="1" type="ORF">FZC76_05860</name>
</gene>
<evidence type="ECO:0000313" key="1">
    <source>
        <dbReference type="EMBL" id="TYS69758.1"/>
    </source>
</evidence>
<proteinExistence type="predicted"/>
<reference evidence="1 2" key="1">
    <citation type="submission" date="2019-08" db="EMBL/GenBank/DDBJ databases">
        <title>Bacillus genomes from the desert of Cuatro Cienegas, Coahuila.</title>
        <authorList>
            <person name="Olmedo-Alvarez G."/>
        </authorList>
    </citation>
    <scope>NUCLEOTIDE SEQUENCE [LARGE SCALE GENOMIC DNA]</scope>
    <source>
        <strain evidence="1 2">CH28_1T</strain>
    </source>
</reference>
<organism evidence="1 2">
    <name type="scientific">Sutcliffiella horikoshii</name>
    <dbReference type="NCBI Taxonomy" id="79883"/>
    <lineage>
        <taxon>Bacteria</taxon>
        <taxon>Bacillati</taxon>
        <taxon>Bacillota</taxon>
        <taxon>Bacilli</taxon>
        <taxon>Bacillales</taxon>
        <taxon>Bacillaceae</taxon>
        <taxon>Sutcliffiella</taxon>
    </lineage>
</organism>
<protein>
    <submittedName>
        <fullName evidence="1">SMI1/KNR4 family protein</fullName>
    </submittedName>
</protein>
<evidence type="ECO:0000313" key="2">
    <source>
        <dbReference type="Proteomes" id="UP000322524"/>
    </source>
</evidence>
<dbReference type="Pfam" id="PF14567">
    <property type="entry name" value="SUKH_5"/>
    <property type="match status" value="1"/>
</dbReference>
<accession>A0A5D4T514</accession>
<dbReference type="Gene3D" id="3.40.1580.10">
    <property type="entry name" value="SMI1/KNR4-like"/>
    <property type="match status" value="1"/>
</dbReference>
<dbReference type="AlphaFoldDB" id="A0A5D4T514"/>
<dbReference type="OrthoDB" id="5880263at2"/>
<dbReference type="Proteomes" id="UP000322524">
    <property type="component" value="Unassembled WGS sequence"/>
</dbReference>
<sequence length="75" mass="8915">MKRFRDLGLEENLVVIESAGEYAYCLYTSKMENNECPIIAWNRVGDLDEYYTAKNFYEFLSRRLLDAKEAWGEDF</sequence>
<dbReference type="SUPFAM" id="SSF160631">
    <property type="entry name" value="SMI1/KNR4-like"/>
    <property type="match status" value="1"/>
</dbReference>
<dbReference type="EMBL" id="VTEV01000002">
    <property type="protein sequence ID" value="TYS69758.1"/>
    <property type="molecule type" value="Genomic_DNA"/>
</dbReference>
<name>A0A5D4T514_9BACI</name>
<dbReference type="InterPro" id="IPR037883">
    <property type="entry name" value="Knr4/Smi1-like_sf"/>
</dbReference>
<comment type="caution">
    <text evidence="1">The sequence shown here is derived from an EMBL/GenBank/DDBJ whole genome shotgun (WGS) entry which is preliminary data.</text>
</comment>